<dbReference type="Proteomes" id="UP001499895">
    <property type="component" value="Unassembled WGS sequence"/>
</dbReference>
<dbReference type="Pfam" id="PF12680">
    <property type="entry name" value="SnoaL_2"/>
    <property type="match status" value="1"/>
</dbReference>
<proteinExistence type="predicted"/>
<dbReference type="InterPro" id="IPR032710">
    <property type="entry name" value="NTF2-like_dom_sf"/>
</dbReference>
<gene>
    <name evidence="2" type="ORF">GCM10009544_07160</name>
</gene>
<dbReference type="InterPro" id="IPR037401">
    <property type="entry name" value="SnoaL-like"/>
</dbReference>
<protein>
    <recommendedName>
        <fullName evidence="1">SnoaL-like domain-containing protein</fullName>
    </recommendedName>
</protein>
<dbReference type="SUPFAM" id="SSF54427">
    <property type="entry name" value="NTF2-like"/>
    <property type="match status" value="1"/>
</dbReference>
<evidence type="ECO:0000313" key="2">
    <source>
        <dbReference type="EMBL" id="GAA0446894.1"/>
    </source>
</evidence>
<name>A0ABP3JDG5_9ACTN</name>
<dbReference type="EMBL" id="BAAAHB010000004">
    <property type="protein sequence ID" value="GAA0446894.1"/>
    <property type="molecule type" value="Genomic_DNA"/>
</dbReference>
<sequence length="135" mass="14903">MTADHDPRHFELTDDPEQQNDAFLAAFNTGDGAIFDGLYRQDAISNLSGRPLTGAERTRVITELLAQQPTLKAEFKEAYVAGDALLIFVEYDLELPGPDGRRVRTLGTCTDVLRRGEDGKWLMVIDRPVPADAVA</sequence>
<evidence type="ECO:0000313" key="3">
    <source>
        <dbReference type="Proteomes" id="UP001499895"/>
    </source>
</evidence>
<keyword evidence="3" id="KW-1185">Reference proteome</keyword>
<organism evidence="2 3">
    <name type="scientific">Streptomyces stramineus</name>
    <dbReference type="NCBI Taxonomy" id="173861"/>
    <lineage>
        <taxon>Bacteria</taxon>
        <taxon>Bacillati</taxon>
        <taxon>Actinomycetota</taxon>
        <taxon>Actinomycetes</taxon>
        <taxon>Kitasatosporales</taxon>
        <taxon>Streptomycetaceae</taxon>
        <taxon>Streptomyces</taxon>
    </lineage>
</organism>
<evidence type="ECO:0000259" key="1">
    <source>
        <dbReference type="Pfam" id="PF12680"/>
    </source>
</evidence>
<dbReference type="Gene3D" id="3.10.450.50">
    <property type="match status" value="1"/>
</dbReference>
<reference evidence="3" key="1">
    <citation type="journal article" date="2019" name="Int. J. Syst. Evol. Microbiol.">
        <title>The Global Catalogue of Microorganisms (GCM) 10K type strain sequencing project: providing services to taxonomists for standard genome sequencing and annotation.</title>
        <authorList>
            <consortium name="The Broad Institute Genomics Platform"/>
            <consortium name="The Broad Institute Genome Sequencing Center for Infectious Disease"/>
            <person name="Wu L."/>
            <person name="Ma J."/>
        </authorList>
    </citation>
    <scope>NUCLEOTIDE SEQUENCE [LARGE SCALE GENOMIC DNA]</scope>
    <source>
        <strain evidence="3">JCM 10649</strain>
    </source>
</reference>
<feature type="domain" description="SnoaL-like" evidence="1">
    <location>
        <begin position="22"/>
        <end position="121"/>
    </location>
</feature>
<comment type="caution">
    <text evidence="2">The sequence shown here is derived from an EMBL/GenBank/DDBJ whole genome shotgun (WGS) entry which is preliminary data.</text>
</comment>
<dbReference type="RefSeq" id="WP_344085350.1">
    <property type="nucleotide sequence ID" value="NZ_BAAAHB010000004.1"/>
</dbReference>
<accession>A0ABP3JDG5</accession>